<organism evidence="1 2">
    <name type="scientific">Melipona quadrifasciata</name>
    <dbReference type="NCBI Taxonomy" id="166423"/>
    <lineage>
        <taxon>Eukaryota</taxon>
        <taxon>Metazoa</taxon>
        <taxon>Ecdysozoa</taxon>
        <taxon>Arthropoda</taxon>
        <taxon>Hexapoda</taxon>
        <taxon>Insecta</taxon>
        <taxon>Pterygota</taxon>
        <taxon>Neoptera</taxon>
        <taxon>Endopterygota</taxon>
        <taxon>Hymenoptera</taxon>
        <taxon>Apocrita</taxon>
        <taxon>Aculeata</taxon>
        <taxon>Apoidea</taxon>
        <taxon>Anthophila</taxon>
        <taxon>Apidae</taxon>
        <taxon>Melipona</taxon>
    </lineage>
</organism>
<dbReference type="Proteomes" id="UP000053105">
    <property type="component" value="Unassembled WGS sequence"/>
</dbReference>
<evidence type="ECO:0000313" key="2">
    <source>
        <dbReference type="Proteomes" id="UP000053105"/>
    </source>
</evidence>
<sequence length="376" mass="42806">MQHQVYMFIVIVSISYKKKKSELLARVKITAAMGDGGVIVSRIKRRLTTRKTPRKSIQLAIEFESSIGIHCIVSVSLNIKDTRNSNTSTVLSNSLLSEKNLTILPLTNGSRVRNVKSGKSAVSELRQRINFVRNGNDTFGLNHVSDRVNCARLCIFVRTRVSDIPHQISWFKTSLYKPEQKRNPNRGEMIEDISYPNHPNWRVFMRPTLYMCICTRIENFMLVAQQGKDKDVGRHAVVLVNYRLNCSHLSVEYFDTVVLTLTTLLTRPPDIQRITSVSKKRRSKDCSSKDTSLAFTRGKVLVSSGSNRSEIQIDINYSSQFVTILIYRGKYHSGLTCDEVIIGFAIFKLSGSLDEFVQLSVVQYITRIDLRLTEDE</sequence>
<gene>
    <name evidence="1" type="ORF">WN51_07997</name>
</gene>
<keyword evidence="2" id="KW-1185">Reference proteome</keyword>
<evidence type="ECO:0000313" key="1">
    <source>
        <dbReference type="EMBL" id="KOX67961.1"/>
    </source>
</evidence>
<accession>A0A0N0BBS3</accession>
<name>A0A0N0BBS3_9HYME</name>
<dbReference type="AlphaFoldDB" id="A0A0N0BBS3"/>
<protein>
    <submittedName>
        <fullName evidence="1">Uncharacterized protein</fullName>
    </submittedName>
</protein>
<proteinExistence type="predicted"/>
<dbReference type="EMBL" id="KQ435962">
    <property type="protein sequence ID" value="KOX67961.1"/>
    <property type="molecule type" value="Genomic_DNA"/>
</dbReference>
<reference evidence="1 2" key="1">
    <citation type="submission" date="2015-07" db="EMBL/GenBank/DDBJ databases">
        <title>The genome of Melipona quadrifasciata.</title>
        <authorList>
            <person name="Pan H."/>
            <person name="Kapheim K."/>
        </authorList>
    </citation>
    <scope>NUCLEOTIDE SEQUENCE [LARGE SCALE GENOMIC DNA]</scope>
    <source>
        <strain evidence="1">0111107301</strain>
        <tissue evidence="1">Whole body</tissue>
    </source>
</reference>